<evidence type="ECO:0000313" key="2">
    <source>
        <dbReference type="EMBL" id="OSC99929.1"/>
    </source>
</evidence>
<feature type="compositionally biased region" description="Low complexity" evidence="1">
    <location>
        <begin position="89"/>
        <end position="101"/>
    </location>
</feature>
<evidence type="ECO:0000256" key="1">
    <source>
        <dbReference type="SAM" id="MobiDB-lite"/>
    </source>
</evidence>
<dbReference type="EMBL" id="KZ084123">
    <property type="protein sequence ID" value="OSC99929.1"/>
    <property type="molecule type" value="Genomic_DNA"/>
</dbReference>
<dbReference type="OrthoDB" id="2750336at2759"/>
<evidence type="ECO:0000313" key="3">
    <source>
        <dbReference type="Proteomes" id="UP000193067"/>
    </source>
</evidence>
<accession>A0A1Y2IFF8</accession>
<feature type="compositionally biased region" description="Basic and acidic residues" evidence="1">
    <location>
        <begin position="213"/>
        <end position="224"/>
    </location>
</feature>
<sequence length="246" mass="26699">MPFRSSFLPLPFARDAGRRRPTKPTSSSSTSDRINLADYTDPSAPPAPTGWTWSDSMNVWLPANLPVSSGLLFGNPFACNRCRSVTSSSESASPAASASSPDLGDTVPPPTRPSLVHRLPSRENWRLPGEARKSRSDREIVSDGFVVHASGVTFSQIQLRAIQPAEACCGSTWVVSRVLTPFAESQRSPPAVPLLVSDLKELRARRRPRKKTKKEDHHLKELRASSKITPSRKGARYTLACGVGGG</sequence>
<feature type="region of interest" description="Disordered" evidence="1">
    <location>
        <begin position="205"/>
        <end position="231"/>
    </location>
</feature>
<feature type="compositionally biased region" description="Basic and acidic residues" evidence="1">
    <location>
        <begin position="120"/>
        <end position="133"/>
    </location>
</feature>
<dbReference type="AlphaFoldDB" id="A0A1Y2IFF8"/>
<gene>
    <name evidence="2" type="ORF">PYCCODRAFT_1513177</name>
</gene>
<organism evidence="2 3">
    <name type="scientific">Trametes coccinea (strain BRFM310)</name>
    <name type="common">Pycnoporus coccineus</name>
    <dbReference type="NCBI Taxonomy" id="1353009"/>
    <lineage>
        <taxon>Eukaryota</taxon>
        <taxon>Fungi</taxon>
        <taxon>Dikarya</taxon>
        <taxon>Basidiomycota</taxon>
        <taxon>Agaricomycotina</taxon>
        <taxon>Agaricomycetes</taxon>
        <taxon>Polyporales</taxon>
        <taxon>Polyporaceae</taxon>
        <taxon>Trametes</taxon>
    </lineage>
</organism>
<dbReference type="Proteomes" id="UP000193067">
    <property type="component" value="Unassembled WGS sequence"/>
</dbReference>
<feature type="region of interest" description="Disordered" evidence="1">
    <location>
        <begin position="1"/>
        <end position="43"/>
    </location>
</feature>
<feature type="region of interest" description="Disordered" evidence="1">
    <location>
        <begin position="89"/>
        <end position="133"/>
    </location>
</feature>
<name>A0A1Y2IFF8_TRAC3</name>
<reference evidence="2 3" key="1">
    <citation type="journal article" date="2015" name="Biotechnol. Biofuels">
        <title>Enhanced degradation of softwood versus hardwood by the white-rot fungus Pycnoporus coccineus.</title>
        <authorList>
            <person name="Couturier M."/>
            <person name="Navarro D."/>
            <person name="Chevret D."/>
            <person name="Henrissat B."/>
            <person name="Piumi F."/>
            <person name="Ruiz-Duenas F.J."/>
            <person name="Martinez A.T."/>
            <person name="Grigoriev I.V."/>
            <person name="Riley R."/>
            <person name="Lipzen A."/>
            <person name="Berrin J.G."/>
            <person name="Master E.R."/>
            <person name="Rosso M.N."/>
        </authorList>
    </citation>
    <scope>NUCLEOTIDE SEQUENCE [LARGE SCALE GENOMIC DNA]</scope>
    <source>
        <strain evidence="2 3">BRFM310</strain>
    </source>
</reference>
<keyword evidence="3" id="KW-1185">Reference proteome</keyword>
<proteinExistence type="predicted"/>
<protein>
    <submittedName>
        <fullName evidence="2">Uncharacterized protein</fullName>
    </submittedName>
</protein>